<evidence type="ECO:0000259" key="4">
    <source>
        <dbReference type="PROSITE" id="PS50883"/>
    </source>
</evidence>
<protein>
    <submittedName>
        <fullName evidence="6">EAL domain-containing protein</fullName>
    </submittedName>
</protein>
<feature type="modified residue" description="4-aspartylphosphate" evidence="1">
    <location>
        <position position="74"/>
    </location>
</feature>
<dbReference type="PROSITE" id="PS50887">
    <property type="entry name" value="GGDEF"/>
    <property type="match status" value="1"/>
</dbReference>
<evidence type="ECO:0000313" key="7">
    <source>
        <dbReference type="Proteomes" id="UP000282106"/>
    </source>
</evidence>
<gene>
    <name evidence="6" type="ORF">ED208_07665</name>
</gene>
<dbReference type="PROSITE" id="PS50112">
    <property type="entry name" value="PAS"/>
    <property type="match status" value="1"/>
</dbReference>
<dbReference type="InterPro" id="IPR001789">
    <property type="entry name" value="Sig_transdc_resp-reg_receiver"/>
</dbReference>
<dbReference type="InterPro" id="IPR000160">
    <property type="entry name" value="GGDEF_dom"/>
</dbReference>
<dbReference type="Pfam" id="PF00990">
    <property type="entry name" value="GGDEF"/>
    <property type="match status" value="1"/>
</dbReference>
<dbReference type="PANTHER" id="PTHR33121">
    <property type="entry name" value="CYCLIC DI-GMP PHOSPHODIESTERASE PDEF"/>
    <property type="match status" value="1"/>
</dbReference>
<evidence type="ECO:0000313" key="6">
    <source>
        <dbReference type="EMBL" id="ROH90853.1"/>
    </source>
</evidence>
<accession>A0A3N0VDJ8</accession>
<name>A0A3N0VDJ8_9GAMM</name>
<dbReference type="Gene3D" id="3.30.70.270">
    <property type="match status" value="1"/>
</dbReference>
<dbReference type="GO" id="GO:0006355">
    <property type="term" value="P:regulation of DNA-templated transcription"/>
    <property type="evidence" value="ECO:0007669"/>
    <property type="project" value="InterPro"/>
</dbReference>
<dbReference type="CDD" id="cd01948">
    <property type="entry name" value="EAL"/>
    <property type="match status" value="1"/>
</dbReference>
<dbReference type="SMART" id="SM00267">
    <property type="entry name" value="GGDEF"/>
    <property type="match status" value="1"/>
</dbReference>
<dbReference type="InParanoid" id="A0A3N0VDJ8"/>
<dbReference type="NCBIfam" id="TIGR00229">
    <property type="entry name" value="sensory_box"/>
    <property type="match status" value="1"/>
</dbReference>
<dbReference type="Gene3D" id="3.30.450.20">
    <property type="entry name" value="PAS domain"/>
    <property type="match status" value="1"/>
</dbReference>
<dbReference type="InterPro" id="IPR000014">
    <property type="entry name" value="PAS"/>
</dbReference>
<dbReference type="RefSeq" id="WP_123211308.1">
    <property type="nucleotide sequence ID" value="NZ_RJVO01000003.1"/>
</dbReference>
<dbReference type="EMBL" id="RJVO01000003">
    <property type="protein sequence ID" value="ROH90853.1"/>
    <property type="molecule type" value="Genomic_DNA"/>
</dbReference>
<dbReference type="SMART" id="SM00091">
    <property type="entry name" value="PAS"/>
    <property type="match status" value="1"/>
</dbReference>
<dbReference type="InterPro" id="IPR029787">
    <property type="entry name" value="Nucleotide_cyclase"/>
</dbReference>
<comment type="caution">
    <text evidence="6">The sequence shown here is derived from an EMBL/GenBank/DDBJ whole genome shotgun (WGS) entry which is preliminary data.</text>
</comment>
<keyword evidence="1" id="KW-0597">Phosphoprotein</keyword>
<dbReference type="Gene3D" id="3.40.50.2300">
    <property type="match status" value="1"/>
</dbReference>
<dbReference type="GO" id="GO:0000160">
    <property type="term" value="P:phosphorelay signal transduction system"/>
    <property type="evidence" value="ECO:0007669"/>
    <property type="project" value="InterPro"/>
</dbReference>
<dbReference type="CDD" id="cd00156">
    <property type="entry name" value="REC"/>
    <property type="match status" value="1"/>
</dbReference>
<reference evidence="6 7" key="1">
    <citation type="submission" date="2018-10" db="EMBL/GenBank/DDBJ databases">
        <authorList>
            <person name="Chen W.-M."/>
        </authorList>
    </citation>
    <scope>NUCLEOTIDE SEQUENCE [LARGE SCALE GENOMIC DNA]</scope>
    <source>
        <strain evidence="6 7">THS-13</strain>
    </source>
</reference>
<feature type="domain" description="PAS" evidence="3">
    <location>
        <begin position="180"/>
        <end position="230"/>
    </location>
</feature>
<dbReference type="PANTHER" id="PTHR33121:SF23">
    <property type="entry name" value="CYCLIC DI-GMP PHOSPHODIESTERASE PDEB"/>
    <property type="match status" value="1"/>
</dbReference>
<organism evidence="6 7">
    <name type="scientific">Stagnimonas aquatica</name>
    <dbReference type="NCBI Taxonomy" id="2689987"/>
    <lineage>
        <taxon>Bacteria</taxon>
        <taxon>Pseudomonadati</taxon>
        <taxon>Pseudomonadota</taxon>
        <taxon>Gammaproteobacteria</taxon>
        <taxon>Nevskiales</taxon>
        <taxon>Nevskiaceae</taxon>
        <taxon>Stagnimonas</taxon>
    </lineage>
</organism>
<evidence type="ECO:0000256" key="1">
    <source>
        <dbReference type="PROSITE-ProRule" id="PRU00169"/>
    </source>
</evidence>
<dbReference type="Gene3D" id="3.20.20.450">
    <property type="entry name" value="EAL domain"/>
    <property type="match status" value="1"/>
</dbReference>
<dbReference type="Pfam" id="PF00563">
    <property type="entry name" value="EAL"/>
    <property type="match status" value="1"/>
</dbReference>
<dbReference type="InterPro" id="IPR001633">
    <property type="entry name" value="EAL_dom"/>
</dbReference>
<dbReference type="PROSITE" id="PS50110">
    <property type="entry name" value="RESPONSE_REGULATORY"/>
    <property type="match status" value="1"/>
</dbReference>
<dbReference type="Pfam" id="PF00989">
    <property type="entry name" value="PAS"/>
    <property type="match status" value="1"/>
</dbReference>
<dbReference type="SMART" id="SM00052">
    <property type="entry name" value="EAL"/>
    <property type="match status" value="1"/>
</dbReference>
<dbReference type="InterPro" id="IPR050706">
    <property type="entry name" value="Cyclic-di-GMP_PDE-like"/>
</dbReference>
<dbReference type="PROSITE" id="PS50883">
    <property type="entry name" value="EAL"/>
    <property type="match status" value="1"/>
</dbReference>
<dbReference type="InterPro" id="IPR013767">
    <property type="entry name" value="PAS_fold"/>
</dbReference>
<dbReference type="SUPFAM" id="SSF55073">
    <property type="entry name" value="Nucleotide cyclase"/>
    <property type="match status" value="1"/>
</dbReference>
<dbReference type="InterPro" id="IPR043128">
    <property type="entry name" value="Rev_trsase/Diguanyl_cyclase"/>
</dbReference>
<feature type="domain" description="Response regulatory" evidence="2">
    <location>
        <begin position="23"/>
        <end position="139"/>
    </location>
</feature>
<dbReference type="FunCoup" id="A0A3N0VDJ8">
    <property type="interactions" value="74"/>
</dbReference>
<dbReference type="InterPro" id="IPR011006">
    <property type="entry name" value="CheY-like_superfamily"/>
</dbReference>
<feature type="domain" description="GGDEF" evidence="5">
    <location>
        <begin position="317"/>
        <end position="449"/>
    </location>
</feature>
<evidence type="ECO:0000259" key="5">
    <source>
        <dbReference type="PROSITE" id="PS50887"/>
    </source>
</evidence>
<proteinExistence type="predicted"/>
<dbReference type="InterPro" id="IPR035965">
    <property type="entry name" value="PAS-like_dom_sf"/>
</dbReference>
<evidence type="ECO:0000259" key="2">
    <source>
        <dbReference type="PROSITE" id="PS50110"/>
    </source>
</evidence>
<dbReference type="SUPFAM" id="SSF141868">
    <property type="entry name" value="EAL domain-like"/>
    <property type="match status" value="1"/>
</dbReference>
<dbReference type="SUPFAM" id="SSF55785">
    <property type="entry name" value="PYP-like sensor domain (PAS domain)"/>
    <property type="match status" value="1"/>
</dbReference>
<dbReference type="InterPro" id="IPR035919">
    <property type="entry name" value="EAL_sf"/>
</dbReference>
<dbReference type="GO" id="GO:0071111">
    <property type="term" value="F:cyclic-guanylate-specific phosphodiesterase activity"/>
    <property type="evidence" value="ECO:0007669"/>
    <property type="project" value="InterPro"/>
</dbReference>
<sequence length="720" mass="79750">MNAPARSHTSPISPTLAADGRGLLLVAGPSEEVAKRIESFLRNAGHPLRCAWVDDASEVEDILRRSPPDLLLCDDSAGQAQCDRLLKTALELRPDLPVLILSREPRPGGVVQALEHGARDLLGYGDAAQLRQLELVVIREFLGHQHLRRLRVMSERLHDFEQRHSQLLETTADAVAHVQEGILAHANPSFAKLLGYENPEALQGEPLIDFVVADQRTRVKERLRLVLKGKHAGEPLEFSFEGKEHPVPVSAQLVVSSEDGERVIQMIIRSDTQPGLTPSVVEGTLVANPPPASASVAPSNERLGFLHALSASERSGQPRGALLLTVDGFSALEDRFGLADSESLLEQLRQALKARLAPADQVFRYAAGELAAVVGRPRLADIQSLGELLQRELSQQIYTTAQHEAQLTLSLVAYPLAGDEKAEAVVREIQRESRRLSQKGGNQFAVLGAAAEASQSEREDARKAAMVKKAIEENRLKLAYQSIASLEGDSRQHFDVLVRMIDDTGKELHAGEFLPAAAKFNLMRNVDRWVIARSLAIIAKRAGGKDIPSLFVRLSEDSLRETDDFLKWLTELLKAHPLQNEELVFEIQEMVLQNHIRKAKTLTETLAKLGASIAVDHYGMSSNSAQMLEHLPNISYLKFHSSYTQKFNEKEVNRRMSQLMEVAKQKKIKTIVSHVEDANVMARLWQMGVNYIQGYHVQEPEVVLLASEFITKAKSIHAPR</sequence>
<keyword evidence="7" id="KW-1185">Reference proteome</keyword>
<dbReference type="CDD" id="cd00130">
    <property type="entry name" value="PAS"/>
    <property type="match status" value="1"/>
</dbReference>
<feature type="domain" description="EAL" evidence="4">
    <location>
        <begin position="460"/>
        <end position="714"/>
    </location>
</feature>
<dbReference type="Proteomes" id="UP000282106">
    <property type="component" value="Unassembled WGS sequence"/>
</dbReference>
<dbReference type="SUPFAM" id="SSF52172">
    <property type="entry name" value="CheY-like"/>
    <property type="match status" value="1"/>
</dbReference>
<evidence type="ECO:0000259" key="3">
    <source>
        <dbReference type="PROSITE" id="PS50112"/>
    </source>
</evidence>
<dbReference type="AlphaFoldDB" id="A0A3N0VDJ8"/>